<dbReference type="Proteomes" id="UP000095287">
    <property type="component" value="Unplaced"/>
</dbReference>
<accession>A0A1I7Y4J3</accession>
<keyword evidence="4" id="KW-1185">Reference proteome</keyword>
<feature type="domain" description="ShKT" evidence="3">
    <location>
        <begin position="270"/>
        <end position="311"/>
    </location>
</feature>
<dbReference type="WBParaSite" id="L893_g1241.t1">
    <property type="protein sequence ID" value="L893_g1241.t1"/>
    <property type="gene ID" value="L893_g1241"/>
</dbReference>
<keyword evidence="2" id="KW-0472">Membrane</keyword>
<proteinExistence type="predicted"/>
<dbReference type="Gene3D" id="1.10.10.1870">
    <property type="entry name" value="ShTK domain-like"/>
    <property type="match status" value="1"/>
</dbReference>
<sequence length="311" mass="34339">MASSLVQTKSACIKVSERAYPLNGKMWQPVVLLLVIAVVTPVLAALGISKSYECIFFTNPSVCINDQCGPGLMCDQETKTCEQCKDRIPWCEKNKGHCKHHVYEKFLADRCPATCGVCEVNTLSPIEEVECVDKSRHCSRNVHNCENPKFKKFLEEKCPMTCHICKPRVTQTDQCSDFWGSDMCEQLKLQGLCTSFIALPGEAGVKELCGITCGCCDGQPCGPEELVVPSGRLVEPPVDSPMPPMKPVIRPPFPDYVKPMGPPREVIPECGDNFRGKGSCALFKKKGYCEKIGFYGIDSIRKYCGKTCGLC</sequence>
<keyword evidence="1" id="KW-1015">Disulfide bond</keyword>
<evidence type="ECO:0000256" key="2">
    <source>
        <dbReference type="SAM" id="Phobius"/>
    </source>
</evidence>
<evidence type="ECO:0000256" key="1">
    <source>
        <dbReference type="PROSITE-ProRule" id="PRU01005"/>
    </source>
</evidence>
<dbReference type="PANTHER" id="PTHR21724">
    <property type="entry name" value="SHKT DOMAIN-CONTAINING PROTEIN"/>
    <property type="match status" value="1"/>
</dbReference>
<comment type="caution">
    <text evidence="1">Lacks conserved residue(s) required for the propagation of feature annotation.</text>
</comment>
<name>A0A1I7Y4J3_9BILA</name>
<dbReference type="Gene3D" id="1.10.10.1940">
    <property type="match status" value="2"/>
</dbReference>
<feature type="disulfide bond" evidence="1">
    <location>
        <begin position="84"/>
        <end position="118"/>
    </location>
</feature>
<reference evidence="5" key="1">
    <citation type="submission" date="2016-11" db="UniProtKB">
        <authorList>
            <consortium name="WormBaseParasite"/>
        </authorList>
    </citation>
    <scope>IDENTIFICATION</scope>
</reference>
<feature type="transmembrane region" description="Helical" evidence="2">
    <location>
        <begin position="26"/>
        <end position="48"/>
    </location>
</feature>
<protein>
    <submittedName>
        <fullName evidence="5">ShKT domain-containing protein</fullName>
    </submittedName>
</protein>
<evidence type="ECO:0000313" key="5">
    <source>
        <dbReference type="WBParaSite" id="L893_g1241.t1"/>
    </source>
</evidence>
<organism evidence="4 5">
    <name type="scientific">Steinernema glaseri</name>
    <dbReference type="NCBI Taxonomy" id="37863"/>
    <lineage>
        <taxon>Eukaryota</taxon>
        <taxon>Metazoa</taxon>
        <taxon>Ecdysozoa</taxon>
        <taxon>Nematoda</taxon>
        <taxon>Chromadorea</taxon>
        <taxon>Rhabditida</taxon>
        <taxon>Tylenchina</taxon>
        <taxon>Panagrolaimomorpha</taxon>
        <taxon>Strongyloidoidea</taxon>
        <taxon>Steinernematidae</taxon>
        <taxon>Steinernema</taxon>
    </lineage>
</organism>
<dbReference type="InterPro" id="IPR003582">
    <property type="entry name" value="ShKT_dom"/>
</dbReference>
<feature type="domain" description="ShKT" evidence="3">
    <location>
        <begin position="84"/>
        <end position="118"/>
    </location>
</feature>
<dbReference type="PANTHER" id="PTHR21724:SF0">
    <property type="entry name" value="SHKT DOMAIN-CONTAINING PROTEIN"/>
    <property type="match status" value="1"/>
</dbReference>
<evidence type="ECO:0000259" key="3">
    <source>
        <dbReference type="PROSITE" id="PS51670"/>
    </source>
</evidence>
<evidence type="ECO:0000313" key="4">
    <source>
        <dbReference type="Proteomes" id="UP000095287"/>
    </source>
</evidence>
<keyword evidence="2" id="KW-0812">Transmembrane</keyword>
<dbReference type="AlphaFoldDB" id="A0A1I7Y4J3"/>
<dbReference type="PROSITE" id="PS51670">
    <property type="entry name" value="SHKT"/>
    <property type="match status" value="2"/>
</dbReference>
<dbReference type="SMART" id="SM00254">
    <property type="entry name" value="ShKT"/>
    <property type="match status" value="4"/>
</dbReference>
<keyword evidence="2" id="KW-1133">Transmembrane helix</keyword>
<dbReference type="Pfam" id="PF01549">
    <property type="entry name" value="ShK"/>
    <property type="match status" value="3"/>
</dbReference>